<evidence type="ECO:0000256" key="1">
    <source>
        <dbReference type="ARBA" id="ARBA00022801"/>
    </source>
</evidence>
<evidence type="ECO:0008006" key="5">
    <source>
        <dbReference type="Google" id="ProtNLM"/>
    </source>
</evidence>
<dbReference type="PANTHER" id="PTHR31956">
    <property type="entry name" value="NON-SPECIFIC PHOSPHOLIPASE C4-RELATED"/>
    <property type="match status" value="1"/>
</dbReference>
<feature type="transmembrane region" description="Helical" evidence="2">
    <location>
        <begin position="37"/>
        <end position="58"/>
    </location>
</feature>
<dbReference type="PANTHER" id="PTHR31956:SF1">
    <property type="entry name" value="NON-SPECIFIC PHOSPHOLIPASE C1"/>
    <property type="match status" value="1"/>
</dbReference>
<dbReference type="InterPro" id="IPR017850">
    <property type="entry name" value="Alkaline_phosphatase_core_sf"/>
</dbReference>
<dbReference type="GO" id="GO:0042578">
    <property type="term" value="F:phosphoric ester hydrolase activity"/>
    <property type="evidence" value="ECO:0007669"/>
    <property type="project" value="UniProtKB-ARBA"/>
</dbReference>
<comment type="caution">
    <text evidence="3">The sequence shown here is derived from an EMBL/GenBank/DDBJ whole genome shotgun (WGS) entry which is preliminary data.</text>
</comment>
<keyword evidence="2" id="KW-0472">Membrane</keyword>
<evidence type="ECO:0000313" key="4">
    <source>
        <dbReference type="Proteomes" id="UP000240322"/>
    </source>
</evidence>
<gene>
    <name evidence="3" type="ORF">B9Q03_02765</name>
</gene>
<proteinExistence type="predicted"/>
<organism evidence="3 4">
    <name type="scientific">Candidatus Marsarchaeota G2 archaeon OSP_D</name>
    <dbReference type="NCBI Taxonomy" id="1978157"/>
    <lineage>
        <taxon>Archaea</taxon>
        <taxon>Candidatus Marsarchaeota</taxon>
        <taxon>Candidatus Marsarchaeota group 2</taxon>
    </lineage>
</organism>
<evidence type="ECO:0000256" key="2">
    <source>
        <dbReference type="SAM" id="Phobius"/>
    </source>
</evidence>
<dbReference type="CDD" id="cd16013">
    <property type="entry name" value="AcpA"/>
    <property type="match status" value="1"/>
</dbReference>
<protein>
    <recommendedName>
        <fullName evidence="5">Acid phosphatase</fullName>
    </recommendedName>
</protein>
<evidence type="ECO:0000313" key="3">
    <source>
        <dbReference type="EMBL" id="PSN91918.1"/>
    </source>
</evidence>
<keyword evidence="1" id="KW-0378">Hydrolase</keyword>
<dbReference type="EMBL" id="NEXE01000014">
    <property type="protein sequence ID" value="PSN91918.1"/>
    <property type="molecule type" value="Genomic_DNA"/>
</dbReference>
<reference evidence="3 4" key="1">
    <citation type="submission" date="2017-04" db="EMBL/GenBank/DDBJ databases">
        <title>Novel microbial lineages endemic to geothermal iron-oxide mats fill important gaps in the evolutionary history of Archaea.</title>
        <authorList>
            <person name="Jay Z.J."/>
            <person name="Beam J.P."/>
            <person name="Dlakic M."/>
            <person name="Rusch D.B."/>
            <person name="Kozubal M.A."/>
            <person name="Inskeep W.P."/>
        </authorList>
    </citation>
    <scope>NUCLEOTIDE SEQUENCE [LARGE SCALE GENOMIC DNA]</scope>
    <source>
        <strain evidence="3">OSP_D</strain>
    </source>
</reference>
<feature type="transmembrane region" description="Helical" evidence="2">
    <location>
        <begin position="205"/>
        <end position="224"/>
    </location>
</feature>
<dbReference type="Proteomes" id="UP000240322">
    <property type="component" value="Unassembled WGS sequence"/>
</dbReference>
<dbReference type="Pfam" id="PF04185">
    <property type="entry name" value="Phosphoesterase"/>
    <property type="match status" value="1"/>
</dbReference>
<accession>A0A2R6B058</accession>
<keyword evidence="2" id="KW-0812">Transmembrane</keyword>
<sequence length="682" mass="73895">MSRVHYFDALVLSGVSIVTGVYVTGLPDLLGSRAQVIPVFLGVLAGGFIVGAVSSTVFRRVSLLYSAILAAFLVGVEAYYVSTLPLVGYLELAALFALACSPIIPLGRVLSTGTRPPVRAGWLVVSMGAGVALFFSASVVAYAARGYSGLPLIVLAVDGVGFILVLSQLAAKRVRTKRRGGGGAALDGYHTSPQVGVKIGVRRTFVTIALAGFMVTLILASPVAQANQDLGLATRTPIKHVIFIMMENHSFDNLFGVYPTNNATTPSGLTAQLTKPVNLLDIHPPAQLKAVPTGVYFTADPVEGYIAYHRDWAGGMMSGFASNSGPQSMTYYTSAQMGVEWDLAEQYALADMYFASQLSETAPNRLYSLAGFSPVVNDYGPPPYIPFSESIFAELNNYGVSWAYYVDDPSDGVATLSYFQGIAKYSSHIQSWNQFLEELGNNTLPAVSWLMPIDGGAEGYSQGPPSSVLQGELWLLYIVNTVEHSPEWNTTAIFITYDEGGGYYDQVPPPTLYGTQLGQRVPMLLISPYAKEDYVSNTLLTHTSLLAFVDYNWRLPALNPLVLHSNIPIDMFNFNTSYPQGYTVRPPIPFQQLGFPVPPTIYASSYQQPSSLSQLFPMTPQISLDSLPYPRTGSSHLNLANISSQVYIENDQGYTPAYANSVTIALLYIIMLGITYEAVRRT</sequence>
<feature type="transmembrane region" description="Helical" evidence="2">
    <location>
        <begin position="7"/>
        <end position="25"/>
    </location>
</feature>
<feature type="transmembrane region" description="Helical" evidence="2">
    <location>
        <begin position="657"/>
        <end position="679"/>
    </location>
</feature>
<feature type="transmembrane region" description="Helical" evidence="2">
    <location>
        <begin position="87"/>
        <end position="110"/>
    </location>
</feature>
<feature type="transmembrane region" description="Helical" evidence="2">
    <location>
        <begin position="150"/>
        <end position="171"/>
    </location>
</feature>
<feature type="transmembrane region" description="Helical" evidence="2">
    <location>
        <begin position="122"/>
        <end position="144"/>
    </location>
</feature>
<feature type="transmembrane region" description="Helical" evidence="2">
    <location>
        <begin position="63"/>
        <end position="81"/>
    </location>
</feature>
<name>A0A2R6B058_9ARCH</name>
<dbReference type="InterPro" id="IPR007312">
    <property type="entry name" value="Phosphoesterase"/>
</dbReference>
<dbReference type="Gene3D" id="3.40.720.10">
    <property type="entry name" value="Alkaline Phosphatase, subunit A"/>
    <property type="match status" value="2"/>
</dbReference>
<keyword evidence="2" id="KW-1133">Transmembrane helix</keyword>
<dbReference type="AlphaFoldDB" id="A0A2R6B058"/>